<evidence type="ECO:0000313" key="6">
    <source>
        <dbReference type="Proteomes" id="UP001341840"/>
    </source>
</evidence>
<keyword evidence="4" id="KW-1133">Transmembrane helix</keyword>
<feature type="transmembrane region" description="Helical" evidence="4">
    <location>
        <begin position="159"/>
        <end position="183"/>
    </location>
</feature>
<keyword evidence="4" id="KW-0812">Transmembrane</keyword>
<comment type="subcellular location">
    <subcellularLocation>
        <location evidence="1">Mitochondrion inner membrane</location>
        <topology evidence="1">Single-pass membrane protein</topology>
    </subcellularLocation>
</comment>
<gene>
    <name evidence="5" type="ORF">PIB30_081890</name>
</gene>
<reference evidence="5 6" key="1">
    <citation type="journal article" date="2023" name="Plants (Basel)">
        <title>Bridging the Gap: Combining Genomics and Transcriptomics Approaches to Understand Stylosanthes scabra, an Orphan Legume from the Brazilian Caatinga.</title>
        <authorList>
            <person name="Ferreira-Neto J.R.C."/>
            <person name="da Silva M.D."/>
            <person name="Binneck E."/>
            <person name="de Melo N.F."/>
            <person name="da Silva R.H."/>
            <person name="de Melo A.L.T.M."/>
            <person name="Pandolfi V."/>
            <person name="Bustamante F.O."/>
            <person name="Brasileiro-Vidal A.C."/>
            <person name="Benko-Iseppon A.M."/>
        </authorList>
    </citation>
    <scope>NUCLEOTIDE SEQUENCE [LARGE SCALE GENOMIC DNA]</scope>
    <source>
        <tissue evidence="5">Leaves</tissue>
    </source>
</reference>
<name>A0ABU6VT28_9FABA</name>
<dbReference type="EMBL" id="JASCZI010152275">
    <property type="protein sequence ID" value="MED6175813.1"/>
    <property type="molecule type" value="Genomic_DNA"/>
</dbReference>
<sequence>MQSLSLTLTKKLSSSKPLFSISPNLLAHSSTISSSSSITSPPPSPPISAEDGASSFPSLALHTLLRAPWSATQSRGISVPRSDVRAANLAGSQGRAYEVLKLYRPYDAMGKATVKVQPERAAGYATASTTGDSRIERVSALRNAGPKTKREQILKATALVPLFLIFPNAYTLLAANVCVFWHISAGIEEILADYVHHEMTRNYVMIALRLFLIIAMKDVFVNFVFV</sequence>
<comment type="caution">
    <text evidence="5">The sequence shown here is derived from an EMBL/GenBank/DDBJ whole genome shotgun (WGS) entry which is preliminary data.</text>
</comment>
<proteinExistence type="predicted"/>
<dbReference type="PANTHER" id="PTHR36358">
    <property type="entry name" value="SUCCINATE DEHYDROGENASE SUBUNIT 4, MITOCHONDRIAL"/>
    <property type="match status" value="1"/>
</dbReference>
<protein>
    <recommendedName>
        <fullName evidence="7">Succinate dehydrogenase subunit 4</fullName>
    </recommendedName>
</protein>
<dbReference type="SUPFAM" id="SSF81343">
    <property type="entry name" value="Fumarate reductase respiratory complex transmembrane subunits"/>
    <property type="match status" value="1"/>
</dbReference>
<dbReference type="Proteomes" id="UP001341840">
    <property type="component" value="Unassembled WGS sequence"/>
</dbReference>
<comment type="subunit">
    <text evidence="2">Component of complex II composed of eight subunits in plants: four classical SDH subunits SDH1, SDH2, SDH3 and SDH4 (a flavoprotein (FP), an iron-sulfur protein (IP), and a cytochrome b composed of a large and a small subunit.), as well as four subunits unknown in mitochondria from bacteria and heterotrophic eukaryotes.</text>
</comment>
<keyword evidence="4" id="KW-0472">Membrane</keyword>
<feature type="region of interest" description="Disordered" evidence="3">
    <location>
        <begin position="32"/>
        <end position="53"/>
    </location>
</feature>
<dbReference type="PANTHER" id="PTHR36358:SF1">
    <property type="entry name" value="SUCCINATE DEHYDROGENASE SUBUNIT 4, MITOCHONDRIAL"/>
    <property type="match status" value="1"/>
</dbReference>
<evidence type="ECO:0000256" key="4">
    <source>
        <dbReference type="SAM" id="Phobius"/>
    </source>
</evidence>
<accession>A0ABU6VT28</accession>
<evidence type="ECO:0000313" key="5">
    <source>
        <dbReference type="EMBL" id="MED6175813.1"/>
    </source>
</evidence>
<keyword evidence="6" id="KW-1185">Reference proteome</keyword>
<evidence type="ECO:0000256" key="3">
    <source>
        <dbReference type="SAM" id="MobiDB-lite"/>
    </source>
</evidence>
<dbReference type="InterPro" id="IPR034804">
    <property type="entry name" value="SQR/QFR_C/D"/>
</dbReference>
<feature type="transmembrane region" description="Helical" evidence="4">
    <location>
        <begin position="203"/>
        <end position="225"/>
    </location>
</feature>
<organism evidence="5 6">
    <name type="scientific">Stylosanthes scabra</name>
    <dbReference type="NCBI Taxonomy" id="79078"/>
    <lineage>
        <taxon>Eukaryota</taxon>
        <taxon>Viridiplantae</taxon>
        <taxon>Streptophyta</taxon>
        <taxon>Embryophyta</taxon>
        <taxon>Tracheophyta</taxon>
        <taxon>Spermatophyta</taxon>
        <taxon>Magnoliopsida</taxon>
        <taxon>eudicotyledons</taxon>
        <taxon>Gunneridae</taxon>
        <taxon>Pentapetalae</taxon>
        <taxon>rosids</taxon>
        <taxon>fabids</taxon>
        <taxon>Fabales</taxon>
        <taxon>Fabaceae</taxon>
        <taxon>Papilionoideae</taxon>
        <taxon>50 kb inversion clade</taxon>
        <taxon>dalbergioids sensu lato</taxon>
        <taxon>Dalbergieae</taxon>
        <taxon>Pterocarpus clade</taxon>
        <taxon>Stylosanthes</taxon>
    </lineage>
</organism>
<dbReference type="Gene3D" id="1.20.1300.10">
    <property type="entry name" value="Fumarate reductase/succinate dehydrogenase, transmembrane subunit"/>
    <property type="match status" value="1"/>
</dbReference>
<evidence type="ECO:0000256" key="1">
    <source>
        <dbReference type="ARBA" id="ARBA00004434"/>
    </source>
</evidence>
<evidence type="ECO:0008006" key="7">
    <source>
        <dbReference type="Google" id="ProtNLM"/>
    </source>
</evidence>
<dbReference type="InterPro" id="IPR044963">
    <property type="entry name" value="SDH4"/>
</dbReference>
<evidence type="ECO:0000256" key="2">
    <source>
        <dbReference type="ARBA" id="ARBA00011313"/>
    </source>
</evidence>